<dbReference type="RefSeq" id="WP_004618753.1">
    <property type="nucleotide sequence ID" value="NZ_APMP01000009.1"/>
</dbReference>
<dbReference type="PANTHER" id="PTHR43537:SF5">
    <property type="entry name" value="UXU OPERON TRANSCRIPTIONAL REGULATOR"/>
    <property type="match status" value="1"/>
</dbReference>
<accession>R0E9K6</accession>
<reference evidence="5 6" key="1">
    <citation type="journal article" date="2013" name="Genome Announc.">
        <title>Draft Genome Sequence for Caulobacter sp. Strain OR37, a Bacterium Tolerant to Heavy Metals.</title>
        <authorList>
            <person name="Utturkar S.M."/>
            <person name="Bollmann A."/>
            <person name="Brzoska R.M."/>
            <person name="Klingeman D.M."/>
            <person name="Epstein S.E."/>
            <person name="Palumbo A.V."/>
            <person name="Brown S.D."/>
        </authorList>
    </citation>
    <scope>NUCLEOTIDE SEQUENCE [LARGE SCALE GENOMIC DNA]</scope>
    <source>
        <strain evidence="5 6">OR37</strain>
    </source>
</reference>
<evidence type="ECO:0000313" key="6">
    <source>
        <dbReference type="Proteomes" id="UP000013063"/>
    </source>
</evidence>
<dbReference type="PROSITE" id="PS50949">
    <property type="entry name" value="HTH_GNTR"/>
    <property type="match status" value="2"/>
</dbReference>
<dbReference type="PATRIC" id="fig|1292034.3.peg.1947"/>
<dbReference type="Pfam" id="PF07729">
    <property type="entry name" value="FCD"/>
    <property type="match status" value="2"/>
</dbReference>
<sequence>MPSSNVDFVQPRKKKLGEQIAQQIIRHIIDSGWPQNENLGTERELLERYNISRATFREAVRQVERHGAAKMRRGAGGGLVVTSPPRFAALRAMITYLEFTRVSFAEQHEVREQLERTAARLAATRVQPEQAQRLVALAKTLDGLTDPAENVSGNMAIRVAIAETTGNPSLALFIETLNGVLRDILVVLGLDARSFQEDRDQSVRFKHELIAAIISHDSEEAQRLVDRDVARRLLAMSSVSALGPAPAEAQHRIRTVPDWWEAAGAERKLSERVAFDIVRDLAAERWQEGRNLGNEAILQKRYKVSRAVLREAIRQLELHGIVRMKSGVQGGLIIGRFDPAYTVELVETYLTSTKIAMMHLWETQSVLEIFAAERLARICTPRDAAALRTAVDRLDHASPEAFLAVSTQLHREIADRAGNRALSLFVHILLHHGLLALPPIDALRIPWLIKMHRRLVDAICAHDQTVARREMATLFEQSRIWVSEVDR</sequence>
<organism evidence="5 6">
    <name type="scientific">Caulobacter vibrioides OR37</name>
    <dbReference type="NCBI Taxonomy" id="1292034"/>
    <lineage>
        <taxon>Bacteria</taxon>
        <taxon>Pseudomonadati</taxon>
        <taxon>Pseudomonadota</taxon>
        <taxon>Alphaproteobacteria</taxon>
        <taxon>Caulobacterales</taxon>
        <taxon>Caulobacteraceae</taxon>
        <taxon>Caulobacter</taxon>
    </lineage>
</organism>
<dbReference type="Pfam" id="PF00392">
    <property type="entry name" value="GntR"/>
    <property type="match status" value="2"/>
</dbReference>
<dbReference type="eggNOG" id="COG2186">
    <property type="taxonomic scope" value="Bacteria"/>
</dbReference>
<dbReference type="GO" id="GO:0003677">
    <property type="term" value="F:DNA binding"/>
    <property type="evidence" value="ECO:0007669"/>
    <property type="project" value="UniProtKB-KW"/>
</dbReference>
<keyword evidence="2" id="KW-0238">DNA-binding</keyword>
<keyword evidence="3" id="KW-0804">Transcription</keyword>
<dbReference type="OrthoDB" id="7503968at2"/>
<keyword evidence="1" id="KW-0805">Transcription regulation</keyword>
<protein>
    <submittedName>
        <fullName evidence="5">Transcriptional regulator</fullName>
    </submittedName>
</protein>
<evidence type="ECO:0000256" key="1">
    <source>
        <dbReference type="ARBA" id="ARBA00023015"/>
    </source>
</evidence>
<dbReference type="Gene3D" id="1.10.10.10">
    <property type="entry name" value="Winged helix-like DNA-binding domain superfamily/Winged helix DNA-binding domain"/>
    <property type="match status" value="2"/>
</dbReference>
<evidence type="ECO:0000256" key="3">
    <source>
        <dbReference type="ARBA" id="ARBA00023163"/>
    </source>
</evidence>
<dbReference type="STRING" id="1292034.OR37_01960"/>
<feature type="domain" description="HTH gntR-type" evidence="4">
    <location>
        <begin position="14"/>
        <end position="84"/>
    </location>
</feature>
<evidence type="ECO:0000313" key="5">
    <source>
        <dbReference type="EMBL" id="ENZ82148.1"/>
    </source>
</evidence>
<dbReference type="SUPFAM" id="SSF46785">
    <property type="entry name" value="Winged helix' DNA-binding domain"/>
    <property type="match status" value="2"/>
</dbReference>
<dbReference type="InterPro" id="IPR000524">
    <property type="entry name" value="Tscrpt_reg_HTH_GntR"/>
</dbReference>
<proteinExistence type="predicted"/>
<dbReference type="SUPFAM" id="SSF48008">
    <property type="entry name" value="GntR ligand-binding domain-like"/>
    <property type="match status" value="2"/>
</dbReference>
<evidence type="ECO:0000256" key="2">
    <source>
        <dbReference type="ARBA" id="ARBA00023125"/>
    </source>
</evidence>
<dbReference type="SMART" id="SM00345">
    <property type="entry name" value="HTH_GNTR"/>
    <property type="match status" value="2"/>
</dbReference>
<keyword evidence="6" id="KW-1185">Reference proteome</keyword>
<dbReference type="PANTHER" id="PTHR43537">
    <property type="entry name" value="TRANSCRIPTIONAL REGULATOR, GNTR FAMILY"/>
    <property type="match status" value="1"/>
</dbReference>
<evidence type="ECO:0000259" key="4">
    <source>
        <dbReference type="PROSITE" id="PS50949"/>
    </source>
</evidence>
<name>R0E9K6_CAUVI</name>
<dbReference type="EMBL" id="APMP01000009">
    <property type="protein sequence ID" value="ENZ82148.1"/>
    <property type="molecule type" value="Genomic_DNA"/>
</dbReference>
<feature type="domain" description="HTH gntR-type" evidence="4">
    <location>
        <begin position="267"/>
        <end position="336"/>
    </location>
</feature>
<dbReference type="Proteomes" id="UP000013063">
    <property type="component" value="Unassembled WGS sequence"/>
</dbReference>
<dbReference type="InterPro" id="IPR036388">
    <property type="entry name" value="WH-like_DNA-bd_sf"/>
</dbReference>
<dbReference type="AlphaFoldDB" id="R0E9K6"/>
<dbReference type="PRINTS" id="PR00035">
    <property type="entry name" value="HTHGNTR"/>
</dbReference>
<gene>
    <name evidence="5" type="ORF">OR37_01960</name>
</gene>
<dbReference type="GO" id="GO:0003700">
    <property type="term" value="F:DNA-binding transcription factor activity"/>
    <property type="evidence" value="ECO:0007669"/>
    <property type="project" value="InterPro"/>
</dbReference>
<dbReference type="InterPro" id="IPR036390">
    <property type="entry name" value="WH_DNA-bd_sf"/>
</dbReference>
<dbReference type="InterPro" id="IPR011711">
    <property type="entry name" value="GntR_C"/>
</dbReference>
<comment type="caution">
    <text evidence="5">The sequence shown here is derived from an EMBL/GenBank/DDBJ whole genome shotgun (WGS) entry which is preliminary data.</text>
</comment>
<dbReference type="InterPro" id="IPR008920">
    <property type="entry name" value="TF_FadR/GntR_C"/>
</dbReference>
<dbReference type="Gene3D" id="1.20.120.530">
    <property type="entry name" value="GntR ligand-binding domain-like"/>
    <property type="match status" value="2"/>
</dbReference>
<dbReference type="SMART" id="SM00895">
    <property type="entry name" value="FCD"/>
    <property type="match status" value="2"/>
</dbReference>